<dbReference type="AlphaFoldDB" id="A0AAD3XPP3"/>
<reference evidence="2" key="1">
    <citation type="submission" date="2023-05" db="EMBL/GenBank/DDBJ databases">
        <title>Nepenthes gracilis genome sequencing.</title>
        <authorList>
            <person name="Fukushima K."/>
        </authorList>
    </citation>
    <scope>NUCLEOTIDE SEQUENCE</scope>
    <source>
        <strain evidence="2">SING2019-196</strain>
    </source>
</reference>
<gene>
    <name evidence="2" type="ORF">Nepgr_013960</name>
</gene>
<dbReference type="Proteomes" id="UP001279734">
    <property type="component" value="Unassembled WGS sequence"/>
</dbReference>
<sequence length="221" mass="24473">MEDDDRRQYQQSEQRNARMIRKSTKLPLEKYLAFLHSRNDLCLTVADLNLILSLHGFKKIDEKKNLVVEAVNAIDQLMDPSRSTLNDNISSRAFMTLDEVIRDLARLKWQECSVTSMKTLNATDYTTTTNLTTAPGSMLYREEKKKRQSVKRLLTLGCPDNDSGTIVLNGSGSGSDGNALIGSSSCSSSADAGCSLEKKRQRMVKWSANLGNCSSNGSDGH</sequence>
<protein>
    <recommendedName>
        <fullName evidence="1">DUF7787 domain-containing protein</fullName>
    </recommendedName>
</protein>
<comment type="caution">
    <text evidence="2">The sequence shown here is derived from an EMBL/GenBank/DDBJ whole genome shotgun (WGS) entry which is preliminary data.</text>
</comment>
<dbReference type="Pfam" id="PF25042">
    <property type="entry name" value="DUF7787"/>
    <property type="match status" value="1"/>
</dbReference>
<accession>A0AAD3XPP3</accession>
<dbReference type="PANTHER" id="PTHR35096:SF8">
    <property type="entry name" value="OS03G0308600 PROTEIN"/>
    <property type="match status" value="1"/>
</dbReference>
<organism evidence="2 3">
    <name type="scientific">Nepenthes gracilis</name>
    <name type="common">Slender pitcher plant</name>
    <dbReference type="NCBI Taxonomy" id="150966"/>
    <lineage>
        <taxon>Eukaryota</taxon>
        <taxon>Viridiplantae</taxon>
        <taxon>Streptophyta</taxon>
        <taxon>Embryophyta</taxon>
        <taxon>Tracheophyta</taxon>
        <taxon>Spermatophyta</taxon>
        <taxon>Magnoliopsida</taxon>
        <taxon>eudicotyledons</taxon>
        <taxon>Gunneridae</taxon>
        <taxon>Pentapetalae</taxon>
        <taxon>Caryophyllales</taxon>
        <taxon>Nepenthaceae</taxon>
        <taxon>Nepenthes</taxon>
    </lineage>
</organism>
<keyword evidence="3" id="KW-1185">Reference proteome</keyword>
<evidence type="ECO:0000313" key="2">
    <source>
        <dbReference type="EMBL" id="GMH12119.1"/>
    </source>
</evidence>
<evidence type="ECO:0000259" key="1">
    <source>
        <dbReference type="Pfam" id="PF25042"/>
    </source>
</evidence>
<dbReference type="EMBL" id="BSYO01000011">
    <property type="protein sequence ID" value="GMH12119.1"/>
    <property type="molecule type" value="Genomic_DNA"/>
</dbReference>
<name>A0AAD3XPP3_NEPGR</name>
<feature type="domain" description="DUF7787" evidence="1">
    <location>
        <begin position="22"/>
        <end position="76"/>
    </location>
</feature>
<dbReference type="PANTHER" id="PTHR35096">
    <property type="entry name" value="BNAA08G28570D PROTEIN"/>
    <property type="match status" value="1"/>
</dbReference>
<dbReference type="InterPro" id="IPR056689">
    <property type="entry name" value="DUF7787"/>
</dbReference>
<evidence type="ECO:0000313" key="3">
    <source>
        <dbReference type="Proteomes" id="UP001279734"/>
    </source>
</evidence>
<proteinExistence type="predicted"/>